<dbReference type="KEGG" id="hce:HCW_00885"/>
<evidence type="ECO:0000313" key="1">
    <source>
        <dbReference type="EMBL" id="AFI03470.1"/>
    </source>
</evidence>
<dbReference type="Gene3D" id="3.40.50.10140">
    <property type="entry name" value="Toll/interleukin-1 receptor homology (TIR) domain"/>
    <property type="match status" value="1"/>
</dbReference>
<protein>
    <recommendedName>
        <fullName evidence="3">TIR domain-containing protein</fullName>
    </recommendedName>
</protein>
<dbReference type="InterPro" id="IPR035897">
    <property type="entry name" value="Toll_tir_struct_dom_sf"/>
</dbReference>
<gene>
    <name evidence="1" type="ordered locus">HCW_00885</name>
</gene>
<accession>I0EKK1</accession>
<reference evidence="2" key="1">
    <citation type="submission" date="2012-04" db="EMBL/GenBank/DDBJ databases">
        <title>Complete genome sequence of Helicobacter cetorum strain MIT 00-7128.</title>
        <authorList>
            <person name="Kersulyte D."/>
            <person name="Berg D.E."/>
        </authorList>
    </citation>
    <scope>NUCLEOTIDE SEQUENCE [LARGE SCALE GENOMIC DNA]</scope>
    <source>
        <strain evidence="2">MIT 00-7128</strain>
    </source>
</reference>
<dbReference type="HOGENOM" id="CLU_099399_0_0_7"/>
<evidence type="ECO:0008006" key="3">
    <source>
        <dbReference type="Google" id="ProtNLM"/>
    </source>
</evidence>
<dbReference type="RefSeq" id="WP_014660343.1">
    <property type="nucleotide sequence ID" value="NC_017737.1"/>
</dbReference>
<dbReference type="Proteomes" id="UP000005010">
    <property type="component" value="Chromosome"/>
</dbReference>
<dbReference type="eggNOG" id="ENOG5032GI2">
    <property type="taxonomic scope" value="Bacteria"/>
</dbReference>
<proteinExistence type="predicted"/>
<sequence length="251" mass="29302">MKKAFVVDLSKESQRILAIYYTDHSTSNQANEVAKKIYELIKNAKHSKEDIILNRNEIKKAFFSPFMPQLENAQVFLSHSHRDKNQVLKVKNYLESNTNCKVFIDSLFWDYKDNVLRELGDYDNTIKIDTESKKTSENFNLSNFISISDALTLILRESLQDMIMKCPYFVFLESKNSLIKRLTADKKDLLGMTYSAWIYEELQIAHSLSKDNLTFSMENFKIEHDVLPLWKKFDSITLSDLSDQINLQGQI</sequence>
<dbReference type="AlphaFoldDB" id="I0EKK1"/>
<keyword evidence="2" id="KW-1185">Reference proteome</keyword>
<organism evidence="1 2">
    <name type="scientific">Helicobacter cetorum (strain ATCC BAA-429 / MIT 00-7128)</name>
    <dbReference type="NCBI Taxonomy" id="182217"/>
    <lineage>
        <taxon>Bacteria</taxon>
        <taxon>Pseudomonadati</taxon>
        <taxon>Campylobacterota</taxon>
        <taxon>Epsilonproteobacteria</taxon>
        <taxon>Campylobacterales</taxon>
        <taxon>Helicobacteraceae</taxon>
        <taxon>Helicobacter</taxon>
    </lineage>
</organism>
<dbReference type="PATRIC" id="fig|182217.3.peg.184"/>
<name>I0EKK1_HELC0</name>
<dbReference type="EMBL" id="CP003479">
    <property type="protein sequence ID" value="AFI03470.1"/>
    <property type="molecule type" value="Genomic_DNA"/>
</dbReference>
<dbReference type="STRING" id="182217.HCW_00885"/>
<evidence type="ECO:0000313" key="2">
    <source>
        <dbReference type="Proteomes" id="UP000005010"/>
    </source>
</evidence>